<evidence type="ECO:0000313" key="2">
    <source>
        <dbReference type="EMBL" id="CAH0045145.1"/>
    </source>
</evidence>
<evidence type="ECO:0000256" key="1">
    <source>
        <dbReference type="SAM" id="SignalP"/>
    </source>
</evidence>
<comment type="caution">
    <text evidence="2">The sequence shown here is derived from an EMBL/GenBank/DDBJ whole genome shotgun (WGS) entry which is preliminary data.</text>
</comment>
<dbReference type="AlphaFoldDB" id="A0A9N9W7X6"/>
<accession>A0A9N9W7X6</accession>
<sequence length="196" mass="21360">MVRLAQTLLSLLSLSALAAAGPIRYPRADNSTKIRPSEMHYIYPNAPSLSKPATSALYVEAYGNKSQVEQVAVFRGIPPNAKSCTVGWSQADKNDRVFIVKGDSGHTTMRPLAGFPDGEVSYSSVAPFDRDNEDQQFGPDFTFWDDASYAATEHVGGGVKCSGDVYIKVLLRDPTVQASVFLEQDSKNGLWLSYTT</sequence>
<keyword evidence="1" id="KW-0732">Signal</keyword>
<keyword evidence="3" id="KW-1185">Reference proteome</keyword>
<dbReference type="EMBL" id="CABFOC020000011">
    <property type="protein sequence ID" value="CAH0045145.1"/>
    <property type="molecule type" value="Genomic_DNA"/>
</dbReference>
<protein>
    <submittedName>
        <fullName evidence="2">Uncharacterized protein</fullName>
    </submittedName>
</protein>
<name>A0A9N9W7X6_9HYPO</name>
<dbReference type="Proteomes" id="UP000775872">
    <property type="component" value="Unassembled WGS sequence"/>
</dbReference>
<gene>
    <name evidence="2" type="ORF">CSOL1703_00010890</name>
</gene>
<proteinExistence type="predicted"/>
<feature type="chain" id="PRO_5040379220" evidence="1">
    <location>
        <begin position="21"/>
        <end position="196"/>
    </location>
</feature>
<organism evidence="2 3">
    <name type="scientific">Clonostachys solani</name>
    <dbReference type="NCBI Taxonomy" id="160281"/>
    <lineage>
        <taxon>Eukaryota</taxon>
        <taxon>Fungi</taxon>
        <taxon>Dikarya</taxon>
        <taxon>Ascomycota</taxon>
        <taxon>Pezizomycotina</taxon>
        <taxon>Sordariomycetes</taxon>
        <taxon>Hypocreomycetidae</taxon>
        <taxon>Hypocreales</taxon>
        <taxon>Bionectriaceae</taxon>
        <taxon>Clonostachys</taxon>
    </lineage>
</organism>
<dbReference type="OrthoDB" id="5431298at2759"/>
<evidence type="ECO:0000313" key="3">
    <source>
        <dbReference type="Proteomes" id="UP000775872"/>
    </source>
</evidence>
<feature type="signal peptide" evidence="1">
    <location>
        <begin position="1"/>
        <end position="20"/>
    </location>
</feature>
<reference evidence="2" key="1">
    <citation type="submission" date="2021-10" db="EMBL/GenBank/DDBJ databases">
        <authorList>
            <person name="Piombo E."/>
        </authorList>
    </citation>
    <scope>NUCLEOTIDE SEQUENCE</scope>
</reference>